<sequence length="200" mass="20260">MSPTIFPVLDRAHAALATVAAGVTADQLAAPTPCSDWTVAQVLQHAASDQRAYAQAITGTDGPDGDPFAPTGTLDTTVEALVGPAVAASSGAFATVDATATTPVPVPPGQLPGSDAAAAAALDAGVHAWDLAAATGQPSPLDDDLAAPLLALAQQIVEPLRQWGAYAAVVPAGTDEPAQPVVDELLRYLGRDPRWTRSER</sequence>
<dbReference type="InterPro" id="IPR024344">
    <property type="entry name" value="MDMPI_metal-binding"/>
</dbReference>
<organism evidence="2 3">
    <name type="scientific">Luteimicrobium xylanilyticum</name>
    <dbReference type="NCBI Taxonomy" id="1133546"/>
    <lineage>
        <taxon>Bacteria</taxon>
        <taxon>Bacillati</taxon>
        <taxon>Actinomycetota</taxon>
        <taxon>Actinomycetes</taxon>
        <taxon>Micrococcales</taxon>
        <taxon>Luteimicrobium</taxon>
    </lineage>
</organism>
<proteinExistence type="predicted"/>
<dbReference type="KEGG" id="lxl:KDY119_01628"/>
<dbReference type="EMBL" id="CP045529">
    <property type="protein sequence ID" value="QFU98119.1"/>
    <property type="molecule type" value="Genomic_DNA"/>
</dbReference>
<dbReference type="InterPro" id="IPR017517">
    <property type="entry name" value="Maleyloyr_isom"/>
</dbReference>
<evidence type="ECO:0000313" key="3">
    <source>
        <dbReference type="Proteomes" id="UP000326702"/>
    </source>
</evidence>
<dbReference type="InterPro" id="IPR034660">
    <property type="entry name" value="DinB/YfiT-like"/>
</dbReference>
<accession>A0A5P9Q9U4</accession>
<dbReference type="Proteomes" id="UP000326702">
    <property type="component" value="Chromosome"/>
</dbReference>
<name>A0A5P9Q9U4_9MICO</name>
<dbReference type="RefSeq" id="WP_153022173.1">
    <property type="nucleotide sequence ID" value="NZ_BAABIH010000027.1"/>
</dbReference>
<dbReference type="SUPFAM" id="SSF109854">
    <property type="entry name" value="DinB/YfiT-like putative metalloenzymes"/>
    <property type="match status" value="1"/>
</dbReference>
<reference evidence="2 3" key="1">
    <citation type="submission" date="2019-10" db="EMBL/GenBank/DDBJ databases">
        <title>Genome sequence of Luteimicrobium xylanilyticum HY-24.</title>
        <authorList>
            <person name="Kim D.Y."/>
            <person name="Park H.-Y."/>
        </authorList>
    </citation>
    <scope>NUCLEOTIDE SEQUENCE [LARGE SCALE GENOMIC DNA]</scope>
    <source>
        <strain evidence="2 3">HY-24</strain>
    </source>
</reference>
<dbReference type="NCBIfam" id="TIGR03086">
    <property type="entry name" value="TIGR03086 family metal-binding protein"/>
    <property type="match status" value="1"/>
</dbReference>
<dbReference type="OrthoDB" id="5185819at2"/>
<dbReference type="GO" id="GO:0046872">
    <property type="term" value="F:metal ion binding"/>
    <property type="evidence" value="ECO:0007669"/>
    <property type="project" value="InterPro"/>
</dbReference>
<feature type="domain" description="Mycothiol-dependent maleylpyruvate isomerase metal-binding" evidence="1">
    <location>
        <begin position="9"/>
        <end position="132"/>
    </location>
</feature>
<keyword evidence="3" id="KW-1185">Reference proteome</keyword>
<dbReference type="Pfam" id="PF11716">
    <property type="entry name" value="MDMPI_N"/>
    <property type="match status" value="1"/>
</dbReference>
<dbReference type="NCBIfam" id="TIGR03083">
    <property type="entry name" value="maleylpyruvate isomerase family mycothiol-dependent enzyme"/>
    <property type="match status" value="1"/>
</dbReference>
<dbReference type="InterPro" id="IPR017520">
    <property type="entry name" value="CHP03086"/>
</dbReference>
<evidence type="ECO:0000259" key="1">
    <source>
        <dbReference type="Pfam" id="PF11716"/>
    </source>
</evidence>
<protein>
    <recommendedName>
        <fullName evidence="1">Mycothiol-dependent maleylpyruvate isomerase metal-binding domain-containing protein</fullName>
    </recommendedName>
</protein>
<dbReference type="AlphaFoldDB" id="A0A5P9Q9U4"/>
<evidence type="ECO:0000313" key="2">
    <source>
        <dbReference type="EMBL" id="QFU98119.1"/>
    </source>
</evidence>
<dbReference type="Gene3D" id="1.20.120.450">
    <property type="entry name" value="dinb family like domain"/>
    <property type="match status" value="1"/>
</dbReference>
<gene>
    <name evidence="2" type="ORF">KDY119_01628</name>
</gene>